<reference evidence="1 2" key="1">
    <citation type="journal article" date="2021" name="J. Hered.">
        <title>A chromosome-level genome assembly of the parasitoid wasp, Cotesia glomerata (Hymenoptera: Braconidae).</title>
        <authorList>
            <person name="Pinto B.J."/>
            <person name="Weis J.J."/>
            <person name="Gamble T."/>
            <person name="Ode P.J."/>
            <person name="Paul R."/>
            <person name="Zaspel J.M."/>
        </authorList>
    </citation>
    <scope>NUCLEOTIDE SEQUENCE [LARGE SCALE GENOMIC DNA]</scope>
    <source>
        <strain evidence="1">CgM1</strain>
    </source>
</reference>
<keyword evidence="2" id="KW-1185">Reference proteome</keyword>
<gene>
    <name evidence="1" type="ORF">KQX54_002447</name>
</gene>
<organism evidence="1 2">
    <name type="scientific">Cotesia glomerata</name>
    <name type="common">Lepidopteran parasitic wasp</name>
    <name type="synonym">Apanteles glomeratus</name>
    <dbReference type="NCBI Taxonomy" id="32391"/>
    <lineage>
        <taxon>Eukaryota</taxon>
        <taxon>Metazoa</taxon>
        <taxon>Ecdysozoa</taxon>
        <taxon>Arthropoda</taxon>
        <taxon>Hexapoda</taxon>
        <taxon>Insecta</taxon>
        <taxon>Pterygota</taxon>
        <taxon>Neoptera</taxon>
        <taxon>Endopterygota</taxon>
        <taxon>Hymenoptera</taxon>
        <taxon>Apocrita</taxon>
        <taxon>Ichneumonoidea</taxon>
        <taxon>Braconidae</taxon>
        <taxon>Microgastrinae</taxon>
        <taxon>Cotesia</taxon>
    </lineage>
</organism>
<dbReference type="Proteomes" id="UP000826195">
    <property type="component" value="Unassembled WGS sequence"/>
</dbReference>
<comment type="caution">
    <text evidence="1">The sequence shown here is derived from an EMBL/GenBank/DDBJ whole genome shotgun (WGS) entry which is preliminary data.</text>
</comment>
<proteinExistence type="predicted"/>
<dbReference type="AlphaFoldDB" id="A0AAV7I1T9"/>
<evidence type="ECO:0000313" key="1">
    <source>
        <dbReference type="EMBL" id="KAH0545699.1"/>
    </source>
</evidence>
<sequence length="95" mass="10813">MHFHWKSARGAISSAHTHYTLRGFKGRESVFAQAHVDEAERFKASSAADICCKMDNRDQDHELQRKVTSYEGWQVPQVDHDLDRISCAHMLGPSS</sequence>
<evidence type="ECO:0000313" key="2">
    <source>
        <dbReference type="Proteomes" id="UP000826195"/>
    </source>
</evidence>
<dbReference type="EMBL" id="JAHXZJ010002237">
    <property type="protein sequence ID" value="KAH0545699.1"/>
    <property type="molecule type" value="Genomic_DNA"/>
</dbReference>
<protein>
    <submittedName>
        <fullName evidence="1">Uncharacterized protein</fullName>
    </submittedName>
</protein>
<name>A0AAV7I1T9_COTGL</name>
<accession>A0AAV7I1T9</accession>